<sequence length="303" mass="33290">MTKRVALVLGSGGARGIAHVGVIRELLSRGYEITAVSGASMGALIGGVWAAGKLDEYCEWAEKLDYLDMVRLLDVSLLDPGVIKGDKLFDRIRQIVGDCRIEQLPVPYTAVAASLTARKEVWFQRGDLITAIRASCAIPSLFKPVKMHGQLLVDGAVLNPLPLAPAGAALADLVIAVNVLGEPEPDFDQQESPEEEGSLFTGLLNRWVPKQKNEKKRLEKSMGLLDVSNQSMELMQQSLTRYKMAGYVPDILVTVPKNICQFYEFHRFTEVAATGRERAIRALDEWEANKGIQLLLEAEAEAE</sequence>
<feature type="short sequence motif" description="GXSXG" evidence="4">
    <location>
        <begin position="38"/>
        <end position="42"/>
    </location>
</feature>
<evidence type="ECO:0000256" key="1">
    <source>
        <dbReference type="ARBA" id="ARBA00022801"/>
    </source>
</evidence>
<dbReference type="SUPFAM" id="SSF52151">
    <property type="entry name" value="FabD/lysophospholipase-like"/>
    <property type="match status" value="1"/>
</dbReference>
<gene>
    <name evidence="6" type="ORF">V5J35_004157</name>
</gene>
<feature type="domain" description="PNPLA" evidence="5">
    <location>
        <begin position="7"/>
        <end position="167"/>
    </location>
</feature>
<dbReference type="InterPro" id="IPR016035">
    <property type="entry name" value="Acyl_Trfase/lysoPLipase"/>
</dbReference>
<dbReference type="PANTHER" id="PTHR14226:SF76">
    <property type="entry name" value="NTE FAMILY PROTEIN RSSA"/>
    <property type="match status" value="1"/>
</dbReference>
<dbReference type="InterPro" id="IPR002641">
    <property type="entry name" value="PNPLA_dom"/>
</dbReference>
<evidence type="ECO:0000256" key="2">
    <source>
        <dbReference type="ARBA" id="ARBA00022963"/>
    </source>
</evidence>
<dbReference type="InterPro" id="IPR050301">
    <property type="entry name" value="NTE"/>
</dbReference>
<comment type="caution">
    <text evidence="4">Lacks conserved residue(s) required for the propagation of feature annotation.</text>
</comment>
<proteinExistence type="predicted"/>
<keyword evidence="7" id="KW-1185">Reference proteome</keyword>
<keyword evidence="1 4" id="KW-0378">Hydrolase</keyword>
<feature type="short sequence motif" description="DGA/G" evidence="4">
    <location>
        <begin position="154"/>
        <end position="156"/>
    </location>
</feature>
<dbReference type="PROSITE" id="PS51635">
    <property type="entry name" value="PNPLA"/>
    <property type="match status" value="1"/>
</dbReference>
<comment type="caution">
    <text evidence="6">The sequence shown here is derived from an EMBL/GenBank/DDBJ whole genome shotgun (WGS) entry which is preliminary data.</text>
</comment>
<dbReference type="EMBL" id="JBEWTB010000002">
    <property type="protein sequence ID" value="MET4758965.1"/>
    <property type="molecule type" value="Genomic_DNA"/>
</dbReference>
<evidence type="ECO:0000313" key="6">
    <source>
        <dbReference type="EMBL" id="MET4758965.1"/>
    </source>
</evidence>
<accession>A0ABV2SMH4</accession>
<evidence type="ECO:0000259" key="5">
    <source>
        <dbReference type="PROSITE" id="PS51635"/>
    </source>
</evidence>
<feature type="active site" description="Proton acceptor" evidence="4">
    <location>
        <position position="154"/>
    </location>
</feature>
<keyword evidence="3 4" id="KW-0443">Lipid metabolism</keyword>
<dbReference type="RefSeq" id="WP_354009001.1">
    <property type="nucleotide sequence ID" value="NZ_JBEWTA010000001.1"/>
</dbReference>
<protein>
    <submittedName>
        <fullName evidence="6">NTE family protein</fullName>
    </submittedName>
</protein>
<dbReference type="Gene3D" id="3.40.1090.10">
    <property type="entry name" value="Cytosolic phospholipase A2 catalytic domain"/>
    <property type="match status" value="2"/>
</dbReference>
<organism evidence="6 7">
    <name type="scientific">Endozoicomonas lisbonensis</name>
    <dbReference type="NCBI Taxonomy" id="3120522"/>
    <lineage>
        <taxon>Bacteria</taxon>
        <taxon>Pseudomonadati</taxon>
        <taxon>Pseudomonadota</taxon>
        <taxon>Gammaproteobacteria</taxon>
        <taxon>Oceanospirillales</taxon>
        <taxon>Endozoicomonadaceae</taxon>
        <taxon>Endozoicomonas</taxon>
    </lineage>
</organism>
<evidence type="ECO:0000313" key="7">
    <source>
        <dbReference type="Proteomes" id="UP001549366"/>
    </source>
</evidence>
<name>A0ABV2SMH4_9GAMM</name>
<dbReference type="PANTHER" id="PTHR14226">
    <property type="entry name" value="NEUROPATHY TARGET ESTERASE/SWISS CHEESE D.MELANOGASTER"/>
    <property type="match status" value="1"/>
</dbReference>
<evidence type="ECO:0000256" key="3">
    <source>
        <dbReference type="ARBA" id="ARBA00023098"/>
    </source>
</evidence>
<dbReference type="Proteomes" id="UP001549366">
    <property type="component" value="Unassembled WGS sequence"/>
</dbReference>
<dbReference type="Pfam" id="PF01734">
    <property type="entry name" value="Patatin"/>
    <property type="match status" value="1"/>
</dbReference>
<evidence type="ECO:0000256" key="4">
    <source>
        <dbReference type="PROSITE-ProRule" id="PRU01161"/>
    </source>
</evidence>
<feature type="active site" description="Nucleophile" evidence="4">
    <location>
        <position position="40"/>
    </location>
</feature>
<reference evidence="6 7" key="1">
    <citation type="submission" date="2024-06" db="EMBL/GenBank/DDBJ databases">
        <title>Genomic Encyclopedia of Type Strains, Phase V (KMG-V): Genome sequencing to study the core and pangenomes of soil and plant-associated prokaryotes.</title>
        <authorList>
            <person name="Whitman W."/>
        </authorList>
    </citation>
    <scope>NUCLEOTIDE SEQUENCE [LARGE SCALE GENOMIC DNA]</scope>
    <source>
        <strain evidence="6 7">NE40</strain>
    </source>
</reference>
<keyword evidence="2 4" id="KW-0442">Lipid degradation</keyword>